<dbReference type="EMBL" id="JANRHJ010000009">
    <property type="protein sequence ID" value="MCR8874208.1"/>
    <property type="molecule type" value="Genomic_DNA"/>
</dbReference>
<dbReference type="Gene3D" id="1.25.40.390">
    <property type="match status" value="1"/>
</dbReference>
<evidence type="ECO:0000313" key="9">
    <source>
        <dbReference type="EMBL" id="MCR8874208.1"/>
    </source>
</evidence>
<keyword evidence="3 6" id="KW-0732">Signal</keyword>
<protein>
    <submittedName>
        <fullName evidence="9">RagB/SusD family nutrient uptake outer membrane protein</fullName>
    </submittedName>
</protein>
<dbReference type="PROSITE" id="PS51257">
    <property type="entry name" value="PROKAR_LIPOPROTEIN"/>
    <property type="match status" value="1"/>
</dbReference>
<dbReference type="Pfam" id="PF14322">
    <property type="entry name" value="SusD-like_3"/>
    <property type="match status" value="1"/>
</dbReference>
<evidence type="ECO:0000313" key="10">
    <source>
        <dbReference type="Proteomes" id="UP001204579"/>
    </source>
</evidence>
<keyword evidence="10" id="KW-1185">Reference proteome</keyword>
<dbReference type="RefSeq" id="WP_022339863.1">
    <property type="nucleotide sequence ID" value="NZ_CALULB010000017.1"/>
</dbReference>
<proteinExistence type="inferred from homology"/>
<comment type="subcellular location">
    <subcellularLocation>
        <location evidence="1">Cell outer membrane</location>
    </subcellularLocation>
</comment>
<evidence type="ECO:0000256" key="2">
    <source>
        <dbReference type="ARBA" id="ARBA00006275"/>
    </source>
</evidence>
<feature type="domain" description="SusD-like N-terminal" evidence="8">
    <location>
        <begin position="22"/>
        <end position="204"/>
    </location>
</feature>
<dbReference type="InterPro" id="IPR011990">
    <property type="entry name" value="TPR-like_helical_dom_sf"/>
</dbReference>
<feature type="signal peptide" evidence="6">
    <location>
        <begin position="1"/>
        <end position="24"/>
    </location>
</feature>
<sequence>MIRFKQYLLLGAAALMSASCSDFLDTAPLDALSPSTTWQSETDAQKFAIGCYDGWEDGGDILYMDCASDYGYNNFSWEGYKDFANGKMTQANSGANYYDYTIIRRCNTFLENIDNIEFADEAVKKDLIAQVRVIRAYRYFKMNWLYGGVPIISNYNSAEEAQVPRNTEAEVKEFIETELDACTPDLNKEPSERGRIAQGAALAIRMRQALYYGEWEVAKQKAQEIIDLGIYDLEADYTNLFKVAGQDSKEIILAVQYIPNTYTLYTIGQMYNNGDGGWSSIVPTQDLVDDYEMSNGLTIDESGSGYDAAHPFKGRDPRMAMSILYPGADYIKADGSTGIFNTLDKTIGGAANANYMTSADNASKTGLTWNKYLNPITQYANIWASNACPIVFRYAEVLMTWAEAENELNGPSADVYKKLDEIRARVGMPAVDQAKYNTKDKLRELIWRERGVEFAGEGLRRADILRWKTSDGKMLAEKVLNTTLIRRTGTVSDGPDPETRATIELNPAKEDIFIEDRVFKTFHRYYPLPQGAMDKNPKLVQNEGY</sequence>
<evidence type="ECO:0000259" key="7">
    <source>
        <dbReference type="Pfam" id="PF07980"/>
    </source>
</evidence>
<dbReference type="Proteomes" id="UP001204579">
    <property type="component" value="Unassembled WGS sequence"/>
</dbReference>
<evidence type="ECO:0000256" key="5">
    <source>
        <dbReference type="ARBA" id="ARBA00023237"/>
    </source>
</evidence>
<evidence type="ECO:0000256" key="3">
    <source>
        <dbReference type="ARBA" id="ARBA00022729"/>
    </source>
</evidence>
<evidence type="ECO:0000256" key="4">
    <source>
        <dbReference type="ARBA" id="ARBA00023136"/>
    </source>
</evidence>
<name>A0AAW5N855_9BACT</name>
<dbReference type="SUPFAM" id="SSF48452">
    <property type="entry name" value="TPR-like"/>
    <property type="match status" value="1"/>
</dbReference>
<evidence type="ECO:0000256" key="1">
    <source>
        <dbReference type="ARBA" id="ARBA00004442"/>
    </source>
</evidence>
<dbReference type="InterPro" id="IPR012944">
    <property type="entry name" value="SusD_RagB_dom"/>
</dbReference>
<feature type="chain" id="PRO_5043969454" evidence="6">
    <location>
        <begin position="25"/>
        <end position="545"/>
    </location>
</feature>
<keyword evidence="5" id="KW-0998">Cell outer membrane</keyword>
<dbReference type="AlphaFoldDB" id="A0AAW5N855"/>
<feature type="domain" description="RagB/SusD" evidence="7">
    <location>
        <begin position="266"/>
        <end position="545"/>
    </location>
</feature>
<keyword evidence="4" id="KW-0472">Membrane</keyword>
<dbReference type="InterPro" id="IPR033985">
    <property type="entry name" value="SusD-like_N"/>
</dbReference>
<evidence type="ECO:0000256" key="6">
    <source>
        <dbReference type="SAM" id="SignalP"/>
    </source>
</evidence>
<evidence type="ECO:0000259" key="8">
    <source>
        <dbReference type="Pfam" id="PF14322"/>
    </source>
</evidence>
<dbReference type="GO" id="GO:0009279">
    <property type="term" value="C:cell outer membrane"/>
    <property type="evidence" value="ECO:0007669"/>
    <property type="project" value="UniProtKB-SubCell"/>
</dbReference>
<reference evidence="9 10" key="1">
    <citation type="submission" date="2022-08" db="EMBL/GenBank/DDBJ databases">
        <authorList>
            <person name="Zeman M."/>
            <person name="Kubasova T."/>
        </authorList>
    </citation>
    <scope>NUCLEOTIDE SEQUENCE [LARGE SCALE GENOMIC DNA]</scope>
    <source>
        <strain evidence="9 10">ET62</strain>
    </source>
</reference>
<accession>A0AAW5N855</accession>
<comment type="caution">
    <text evidence="9">The sequence shown here is derived from an EMBL/GenBank/DDBJ whole genome shotgun (WGS) entry which is preliminary data.</text>
</comment>
<comment type="similarity">
    <text evidence="2">Belongs to the SusD family.</text>
</comment>
<dbReference type="Pfam" id="PF07980">
    <property type="entry name" value="SusD_RagB"/>
    <property type="match status" value="1"/>
</dbReference>
<organism evidence="9 10">
    <name type="scientific">Phocaeicola barnesiae</name>
    <dbReference type="NCBI Taxonomy" id="376804"/>
    <lineage>
        <taxon>Bacteria</taxon>
        <taxon>Pseudomonadati</taxon>
        <taxon>Bacteroidota</taxon>
        <taxon>Bacteroidia</taxon>
        <taxon>Bacteroidales</taxon>
        <taxon>Bacteroidaceae</taxon>
        <taxon>Phocaeicola</taxon>
    </lineage>
</organism>
<gene>
    <name evidence="9" type="ORF">NW209_09305</name>
</gene>